<dbReference type="InterPro" id="IPR008949">
    <property type="entry name" value="Isoprenoid_synthase_dom_sf"/>
</dbReference>
<dbReference type="InterPro" id="IPR005630">
    <property type="entry name" value="Terpene_synthase_metal-bd"/>
</dbReference>
<dbReference type="Pfam" id="PF01397">
    <property type="entry name" value="Terpene_synth"/>
    <property type="match status" value="1"/>
</dbReference>
<protein>
    <submittedName>
        <fullName evidence="8 9">Alpha-farnesene synthase-like</fullName>
    </submittedName>
</protein>
<dbReference type="CDD" id="cd00684">
    <property type="entry name" value="Terpene_cyclase_plant_C1"/>
    <property type="match status" value="1"/>
</dbReference>
<dbReference type="SFLD" id="SFLDG01019">
    <property type="entry name" value="Terpene_Cyclase_Like_1_C_Termi"/>
    <property type="match status" value="1"/>
</dbReference>
<evidence type="ECO:0000259" key="6">
    <source>
        <dbReference type="Pfam" id="PF03936"/>
    </source>
</evidence>
<dbReference type="GeneID" id="109006432"/>
<evidence type="ECO:0000259" key="5">
    <source>
        <dbReference type="Pfam" id="PF01397"/>
    </source>
</evidence>
<evidence type="ECO:0000313" key="8">
    <source>
        <dbReference type="RefSeq" id="XP_035541701.1"/>
    </source>
</evidence>
<name>A0A6P9E2V8_JUGRE</name>
<dbReference type="SUPFAM" id="SSF48239">
    <property type="entry name" value="Terpenoid cyclases/Protein prenyltransferases"/>
    <property type="match status" value="1"/>
</dbReference>
<dbReference type="Pfam" id="PF03936">
    <property type="entry name" value="Terpene_synth_C"/>
    <property type="match status" value="1"/>
</dbReference>
<keyword evidence="4" id="KW-0456">Lyase</keyword>
<dbReference type="Gene3D" id="1.50.10.130">
    <property type="entry name" value="Terpene synthase, N-terminal domain"/>
    <property type="match status" value="1"/>
</dbReference>
<dbReference type="InterPro" id="IPR050148">
    <property type="entry name" value="Terpene_synthase-like"/>
</dbReference>
<evidence type="ECO:0000256" key="2">
    <source>
        <dbReference type="ARBA" id="ARBA00022723"/>
    </source>
</evidence>
<comment type="cofactor">
    <cofactor evidence="1">
        <name>Mg(2+)</name>
        <dbReference type="ChEBI" id="CHEBI:18420"/>
    </cofactor>
</comment>
<dbReference type="GO" id="GO:0010333">
    <property type="term" value="F:terpene synthase activity"/>
    <property type="evidence" value="ECO:0000318"/>
    <property type="project" value="GO_Central"/>
</dbReference>
<dbReference type="SFLD" id="SFLDS00005">
    <property type="entry name" value="Isoprenoid_Synthase_Type_I"/>
    <property type="match status" value="1"/>
</dbReference>
<dbReference type="FunFam" id="1.10.600.10:FF:000007">
    <property type="entry name" value="Isoprene synthase, chloroplastic"/>
    <property type="match status" value="1"/>
</dbReference>
<dbReference type="InterPro" id="IPR036965">
    <property type="entry name" value="Terpene_synth_N_sf"/>
</dbReference>
<keyword evidence="7" id="KW-1185">Reference proteome</keyword>
<dbReference type="RefSeq" id="XP_035545172.1">
    <property type="nucleotide sequence ID" value="XM_035689279.1"/>
</dbReference>
<feature type="domain" description="Terpene synthase N-terminal" evidence="5">
    <location>
        <begin position="56"/>
        <end position="234"/>
    </location>
</feature>
<dbReference type="Proteomes" id="UP000235220">
    <property type="component" value="Chromosome 4"/>
</dbReference>
<dbReference type="PANTHER" id="PTHR31225">
    <property type="entry name" value="OS04G0344100 PROTEIN-RELATED"/>
    <property type="match status" value="1"/>
</dbReference>
<feature type="domain" description="Terpene synthase metal-binding" evidence="6">
    <location>
        <begin position="292"/>
        <end position="530"/>
    </location>
</feature>
<evidence type="ECO:0000313" key="9">
    <source>
        <dbReference type="RefSeq" id="XP_035545172.1"/>
    </source>
</evidence>
<dbReference type="KEGG" id="jre:109006431"/>
<dbReference type="GO" id="GO:0000287">
    <property type="term" value="F:magnesium ion binding"/>
    <property type="evidence" value="ECO:0007669"/>
    <property type="project" value="InterPro"/>
</dbReference>
<dbReference type="GO" id="GO:0046246">
    <property type="term" value="P:terpene biosynthetic process"/>
    <property type="evidence" value="ECO:0000318"/>
    <property type="project" value="GO_Central"/>
</dbReference>
<reference evidence="8 9" key="1">
    <citation type="submission" date="2025-04" db="UniProtKB">
        <authorList>
            <consortium name="RefSeq"/>
        </authorList>
    </citation>
    <scope>IDENTIFICATION</scope>
    <source>
        <tissue evidence="8 9">Leaves</tissue>
    </source>
</reference>
<dbReference type="KEGG" id="jre:109006432"/>
<dbReference type="InterPro" id="IPR034741">
    <property type="entry name" value="Terpene_cyclase-like_1_C"/>
</dbReference>
<dbReference type="AlphaFoldDB" id="A0A6P9E2V8"/>
<dbReference type="OrthoDB" id="1936865at2759"/>
<gene>
    <name evidence="8" type="primary">LOC109006432</name>
    <name evidence="9" type="synonym">LOC109006431</name>
</gene>
<proteinExistence type="predicted"/>
<keyword evidence="3" id="KW-0460">Magnesium</keyword>
<organism evidence="7 8">
    <name type="scientific">Juglans regia</name>
    <name type="common">English walnut</name>
    <dbReference type="NCBI Taxonomy" id="51240"/>
    <lineage>
        <taxon>Eukaryota</taxon>
        <taxon>Viridiplantae</taxon>
        <taxon>Streptophyta</taxon>
        <taxon>Embryophyta</taxon>
        <taxon>Tracheophyta</taxon>
        <taxon>Spermatophyta</taxon>
        <taxon>Magnoliopsida</taxon>
        <taxon>eudicotyledons</taxon>
        <taxon>Gunneridae</taxon>
        <taxon>Pentapetalae</taxon>
        <taxon>rosids</taxon>
        <taxon>fabids</taxon>
        <taxon>Fagales</taxon>
        <taxon>Juglandaceae</taxon>
        <taxon>Juglans</taxon>
    </lineage>
</organism>
<dbReference type="InterPro" id="IPR008930">
    <property type="entry name" value="Terpenoid_cyclase/PrenylTrfase"/>
</dbReference>
<accession>A0A6P9E2V8</accession>
<dbReference type="InterPro" id="IPR044814">
    <property type="entry name" value="Terpene_cyclase_plant_C1"/>
</dbReference>
<evidence type="ECO:0000256" key="1">
    <source>
        <dbReference type="ARBA" id="ARBA00001946"/>
    </source>
</evidence>
<sequence length="590" mass="67508">MPGDLVSAAKNPVGGHVVPAAGFHNPWLAITRSELCASGFALHDIHRRSANYKPNIWKYDFLESLDSIYDGPEYKRRAEKLIEDVRIIFGEAVDSEAKLELIDSVQKLGLAIHFDMEIKAALDTIAIASINKNNQSPGEVGPLYVTALCFKLLRQHGYGVSQDMFSGFMDEKTGTFRKSTHEDIKGMLELLEASHLALEGEDILDEAREFSTTTLEEAIPNLDGHRAKQVAHALELPSHRRVQWFDVKWHINVKEKDRHTNAILLELAKLNFNVIQATLQKDLKELSRWWRNLGLRESLSFARDRLVETFICSVGFAFEPENRCFRKWLTKVLILVAIIDDVYDVYGTLEELTHFTNAVTRWDVRETQQLPECMKTCFLALYNTVNEFVNEVQREKGWDPLLPHLKKVWAGFCNALFVEAKWYNTGYTPSLEEYLSNAWISSSGSVLLAHAFFCLEHKVTEEHENFMEKNKELLYNLSMIIRLCNDLGTSSAEVERGDAPSSILCYMREENVLEEIARKHIEGMINRTWKRLNGQCFTQLPTLQPFINMAMNIARVVHGLYRHGDGFGVQDGETRNNIQSLVVEPLIMHY</sequence>
<dbReference type="PANTHER" id="PTHR31225:SF94">
    <property type="entry name" value="ALPHA-FARNESENE SYNTHASE"/>
    <property type="match status" value="1"/>
</dbReference>
<dbReference type="RefSeq" id="XP_035541701.1">
    <property type="nucleotide sequence ID" value="XM_035685808.1"/>
</dbReference>
<dbReference type="InterPro" id="IPR001906">
    <property type="entry name" value="Terpene_synth_N"/>
</dbReference>
<evidence type="ECO:0000313" key="7">
    <source>
        <dbReference type="Proteomes" id="UP000235220"/>
    </source>
</evidence>
<dbReference type="SUPFAM" id="SSF48576">
    <property type="entry name" value="Terpenoid synthases"/>
    <property type="match status" value="1"/>
</dbReference>
<dbReference type="GO" id="GO:0016102">
    <property type="term" value="P:diterpenoid biosynthetic process"/>
    <property type="evidence" value="ECO:0007669"/>
    <property type="project" value="InterPro"/>
</dbReference>
<evidence type="ECO:0000256" key="4">
    <source>
        <dbReference type="ARBA" id="ARBA00023239"/>
    </source>
</evidence>
<dbReference type="Gene3D" id="1.10.600.10">
    <property type="entry name" value="Farnesyl Diphosphate Synthase"/>
    <property type="match status" value="1"/>
</dbReference>
<evidence type="ECO:0000256" key="3">
    <source>
        <dbReference type="ARBA" id="ARBA00022842"/>
    </source>
</evidence>
<dbReference type="Proteomes" id="UP000235220">
    <property type="component" value="Chromosome 15"/>
</dbReference>
<keyword evidence="2" id="KW-0479">Metal-binding</keyword>